<dbReference type="OrthoDB" id="9765709at2"/>
<reference evidence="1 2" key="1">
    <citation type="submission" date="2018-01" db="EMBL/GenBank/DDBJ databases">
        <title>Draft genome Sequence of streptomyces globosus LZH-48.</title>
        <authorList>
            <person name="Ran K."/>
            <person name="Li Z."/>
            <person name="Wei S."/>
            <person name="Dong R."/>
        </authorList>
    </citation>
    <scope>NUCLEOTIDE SEQUENCE [LARGE SCALE GENOMIC DNA]</scope>
    <source>
        <strain evidence="1 2">LZH-48</strain>
    </source>
</reference>
<evidence type="ECO:0000313" key="2">
    <source>
        <dbReference type="Proteomes" id="UP000252004"/>
    </source>
</evidence>
<evidence type="ECO:0000313" key="1">
    <source>
        <dbReference type="EMBL" id="AXE24127.1"/>
    </source>
</evidence>
<dbReference type="KEGG" id="sgz:C0216_12260"/>
<dbReference type="EMBL" id="CP030862">
    <property type="protein sequence ID" value="AXE24127.1"/>
    <property type="molecule type" value="Genomic_DNA"/>
</dbReference>
<organism evidence="1 2">
    <name type="scientific">Streptomyces globosus</name>
    <dbReference type="NCBI Taxonomy" id="68209"/>
    <lineage>
        <taxon>Bacteria</taxon>
        <taxon>Bacillati</taxon>
        <taxon>Actinomycetota</taxon>
        <taxon>Actinomycetes</taxon>
        <taxon>Kitasatosporales</taxon>
        <taxon>Streptomycetaceae</taxon>
        <taxon>Streptomyces</taxon>
    </lineage>
</organism>
<name>A0A344TZQ6_9ACTN</name>
<gene>
    <name evidence="1" type="ORF">C0216_12260</name>
</gene>
<sequence length="1041" mass="115959">MVDHDFQLNSRSMLIFHVLRELESSVRAVLLPDEARTPREQGTGTGHRDGVKAILAALRIEETSRAGKAWLNAVGTLHGRAHRRNLEHPQTVDADILERVDGLEGMLDAVLDAFEAHYLAAVERLEALAATPEPSNADARRLRSDFPQNQITWERFFSQLTTPAWLGPLRKEGFFADLPPVTVDEEGNQVSYPRWPASAYLARVAEADPAQVLAIARESPETDNPFVNLDLVEAALRMPPAKAAKLASRAATAARGSRELINPVRYAALVAHCAKNVDQAPALDLMAALIDEAQSGGRLDEWEYDQILGHYAPRLTESLGLPWLEMLADLLDRASGTPEEAARRSGLDMSRTYCPTLEQDRPHPYQLREARLTAAVRDAARHLLTSGRADLHTVLAVLGAHPWLIFRRLRLHVLEHHGDLTPALVYQALSDRQLARDNDLALEWLRLARARCEHLEPEQRNVLVQVVREGPDTDKWKESHRRYADQEISDTRLRHLTETWHRERYAAIRPILPSDLQNDLQRLETEYGPAASLDDIEEPFFWTPPSSVSTDELAALNTTELVARVRAFTPSADRFTGQSEGDFTVQLRAAINQQARAHSSRSALFADLDDAYLVAALGGFTEAIRRGDDLDSEALVQLAATATERSASPRTHDILRESAQLLYEMLVRPTAQPVPDLAEAIWRTLTVMLRTADLPAASDTDHWSDPRAQALRTMVAWARWRRTHDADFGRLFGVLDELTEPESLAGSPIAGLIVTVVGERFAQLTDLDRDWANRHAHLLTGNEPLARLAWEAYLGASPYYQPAVELLLSAYRTAACTRTEDGTDQQEHLRIKLGSDILVRYWGGLIELEGEDSIIRDYYANSSGEALNRLAWSITSGLRAGPDIPAAVIERVRLWWEWRRKILAGAPGGPESPERRELLDVPGALVGSGRFPATWCLDQLQELLQTTGSFGKNPHVFRYLTSIVADHTGQVLNLLQQCLASPSMDPWLPSLREADISTLLRAGLRTPAHAELSRGIINRAAARGYQQFRSLLTAQPSNPTP</sequence>
<accession>A0A344TZQ6</accession>
<dbReference type="Proteomes" id="UP000252004">
    <property type="component" value="Chromosome"/>
</dbReference>
<dbReference type="RefSeq" id="WP_114055308.1">
    <property type="nucleotide sequence ID" value="NZ_CP030862.1"/>
</dbReference>
<dbReference type="AlphaFoldDB" id="A0A344TZQ6"/>
<proteinExistence type="predicted"/>
<keyword evidence="2" id="KW-1185">Reference proteome</keyword>
<protein>
    <submittedName>
        <fullName evidence="1">Uncharacterized protein</fullName>
    </submittedName>
</protein>